<keyword evidence="12 17" id="KW-0598">Phosphotransferase system</keyword>
<evidence type="ECO:0000256" key="13">
    <source>
        <dbReference type="ARBA" id="ARBA00022723"/>
    </source>
</evidence>
<evidence type="ECO:0000259" key="19">
    <source>
        <dbReference type="Pfam" id="PF02896"/>
    </source>
</evidence>
<dbReference type="Proteomes" id="UP001062443">
    <property type="component" value="Unassembled WGS sequence"/>
</dbReference>
<sequence length="626" mass="67687">MQMGLVSVIETASRGRSRGRAKREQTRILRGRAITQGIGLGTAGRVETLPLPEITERLSQRGADVEAARFDEAVARAQRQIEKIRRRLVRLPEGGRDDVSGLLTVYDRMLGPSRLTRQVRQKLEGDGLTAEAAVAEVSAELAQRVAETATVSSALTDESDTSGADASLRLAGEFEEIGRRLVRNLTGVSYRAFSSLPEGSVLVAEQLRPADIAMIDPARVAAVVTEGNGGADHTAILLRALDIPAIVAVPGLMAQVAEGDMLVVDAHLGTITVNPNATELRLAHEAAAREARERRAFSRIRRLPAELRSGESIELLANLELASELPMLVRNGARGIGLLRSEFLFSDEDDLPDEDGQAAIYRTVLQGMAGQPVTIRVFDWGGEKGQDYLRYADQPQSVVGDNPALGLRGIRLLLKAPEVLETQFAAILKAASPTEEAIGPVRVLLPMVTSLDEVVTAREIYERVARGLRRQGVELPEPLPPLGVMVETPAAALIADALVQHADFMALGTNDLTMYTLAVNRADAAVADRYSPLHPAVLRLIATTAESALRAHRPLSVCGEMAADPRIVALLIGLGVRSFSMKSASLPRVKRLIRTVSFEECDQLRREVMLATEADAVQEVLRRFAT</sequence>
<dbReference type="NCBIfam" id="TIGR01417">
    <property type="entry name" value="PTS_I_fam"/>
    <property type="match status" value="1"/>
</dbReference>
<dbReference type="Pfam" id="PF00391">
    <property type="entry name" value="PEP-utilizers"/>
    <property type="match status" value="1"/>
</dbReference>
<evidence type="ECO:0000256" key="2">
    <source>
        <dbReference type="ARBA" id="ARBA00001946"/>
    </source>
</evidence>
<evidence type="ECO:0000313" key="22">
    <source>
        <dbReference type="Proteomes" id="UP001062443"/>
    </source>
</evidence>
<comment type="similarity">
    <text evidence="5 17">Belongs to the PEP-utilizing enzyme family.</text>
</comment>
<dbReference type="InterPro" id="IPR036637">
    <property type="entry name" value="Phosphohistidine_dom_sf"/>
</dbReference>
<dbReference type="Gene3D" id="3.20.20.60">
    <property type="entry name" value="Phosphoenolpyruvate-binding domains"/>
    <property type="match status" value="1"/>
</dbReference>
<keyword evidence="14 17" id="KW-0418">Kinase</keyword>
<evidence type="ECO:0000256" key="10">
    <source>
        <dbReference type="ARBA" id="ARBA00022597"/>
    </source>
</evidence>
<dbReference type="SUPFAM" id="SSF47831">
    <property type="entry name" value="Enzyme I of the PEP:sugar phosphotransferase system HPr-binding (sub)domain"/>
    <property type="match status" value="1"/>
</dbReference>
<keyword evidence="11 17" id="KW-0808">Transferase</keyword>
<keyword evidence="10 17" id="KW-0762">Sugar transport</keyword>
<evidence type="ECO:0000259" key="18">
    <source>
        <dbReference type="Pfam" id="PF00391"/>
    </source>
</evidence>
<evidence type="ECO:0000256" key="12">
    <source>
        <dbReference type="ARBA" id="ARBA00022683"/>
    </source>
</evidence>
<evidence type="ECO:0000256" key="11">
    <source>
        <dbReference type="ARBA" id="ARBA00022679"/>
    </source>
</evidence>
<dbReference type="InterPro" id="IPR008731">
    <property type="entry name" value="PTS_EIN"/>
</dbReference>
<evidence type="ECO:0000256" key="9">
    <source>
        <dbReference type="ARBA" id="ARBA00022490"/>
    </source>
</evidence>
<keyword evidence="13 17" id="KW-0479">Metal-binding</keyword>
<proteinExistence type="inferred from homology"/>
<dbReference type="InterPro" id="IPR024692">
    <property type="entry name" value="PTS_EI"/>
</dbReference>
<evidence type="ECO:0000256" key="3">
    <source>
        <dbReference type="ARBA" id="ARBA00002728"/>
    </source>
</evidence>
<dbReference type="PANTHER" id="PTHR46244:SF3">
    <property type="entry name" value="PHOSPHOENOLPYRUVATE-PROTEIN PHOSPHOTRANSFERASE"/>
    <property type="match status" value="1"/>
</dbReference>
<evidence type="ECO:0000313" key="21">
    <source>
        <dbReference type="EMBL" id="GBR43290.1"/>
    </source>
</evidence>
<comment type="cofactor">
    <cofactor evidence="2 17">
        <name>Mg(2+)</name>
        <dbReference type="ChEBI" id="CHEBI:18420"/>
    </cofactor>
</comment>
<dbReference type="InterPro" id="IPR006318">
    <property type="entry name" value="PTS_EI-like"/>
</dbReference>
<comment type="caution">
    <text evidence="21">The sequence shown here is derived from an EMBL/GenBank/DDBJ whole genome shotgun (WGS) entry which is preliminary data.</text>
</comment>
<dbReference type="InterPro" id="IPR000121">
    <property type="entry name" value="PEP_util_C"/>
</dbReference>
<evidence type="ECO:0000256" key="4">
    <source>
        <dbReference type="ARBA" id="ARBA00004496"/>
    </source>
</evidence>
<gene>
    <name evidence="21" type="ORF">AA106556_0040</name>
</gene>
<evidence type="ECO:0000256" key="1">
    <source>
        <dbReference type="ARBA" id="ARBA00000683"/>
    </source>
</evidence>
<dbReference type="PANTHER" id="PTHR46244">
    <property type="entry name" value="PHOSPHOENOLPYRUVATE-PROTEIN PHOSPHOTRANSFERASE"/>
    <property type="match status" value="1"/>
</dbReference>
<dbReference type="InterPro" id="IPR040442">
    <property type="entry name" value="Pyrv_kinase-like_dom_sf"/>
</dbReference>
<dbReference type="Pfam" id="PF02896">
    <property type="entry name" value="PEP-utilizers_C"/>
    <property type="match status" value="1"/>
</dbReference>
<reference evidence="21" key="1">
    <citation type="submission" date="2013-04" db="EMBL/GenBank/DDBJ databases">
        <title>The genome sequencing project of 58 acetic acid bacteria.</title>
        <authorList>
            <person name="Okamoto-Kainuma A."/>
            <person name="Ishikawa M."/>
            <person name="Umino S."/>
            <person name="Koizumi Y."/>
            <person name="Shiwa Y."/>
            <person name="Yoshikawa H."/>
            <person name="Matsutani M."/>
            <person name="Matsushita K."/>
        </authorList>
    </citation>
    <scope>NUCLEOTIDE SEQUENCE</scope>
    <source>
        <strain evidence="21">NBRC 106556</strain>
    </source>
</reference>
<dbReference type="InterPro" id="IPR015813">
    <property type="entry name" value="Pyrv/PenolPyrv_kinase-like_dom"/>
</dbReference>
<evidence type="ECO:0000256" key="6">
    <source>
        <dbReference type="ARBA" id="ARBA00012232"/>
    </source>
</evidence>
<protein>
    <recommendedName>
        <fullName evidence="7 17">Phosphoenolpyruvate-protein phosphotransferase</fullName>
        <ecNumber evidence="6 17">2.7.3.9</ecNumber>
    </recommendedName>
    <alternativeName>
        <fullName evidence="16 17">Phosphotransferase system, enzyme I</fullName>
    </alternativeName>
</protein>
<comment type="function">
    <text evidence="3 17">General (non sugar-specific) component of the phosphoenolpyruvate-dependent sugar phosphotransferase system (sugar PTS). This major carbohydrate active-transport system catalyzes the phosphorylation of incoming sugar substrates concomitantly with their translocation across the cell membrane. Enzyme I transfers the phosphoryl group from phosphoenolpyruvate (PEP) to the phosphoryl carrier protein (HPr).</text>
</comment>
<evidence type="ECO:0000259" key="20">
    <source>
        <dbReference type="Pfam" id="PF05524"/>
    </source>
</evidence>
<evidence type="ECO:0000256" key="7">
    <source>
        <dbReference type="ARBA" id="ARBA00016544"/>
    </source>
</evidence>
<feature type="domain" description="PEP-utilising enzyme C-terminal" evidence="19">
    <location>
        <begin position="299"/>
        <end position="596"/>
    </location>
</feature>
<dbReference type="Gene3D" id="3.50.30.10">
    <property type="entry name" value="Phosphohistidine domain"/>
    <property type="match status" value="1"/>
</dbReference>
<keyword evidence="9 17" id="KW-0963">Cytoplasm</keyword>
<name>A0ABQ0QFX0_9PROT</name>
<evidence type="ECO:0000256" key="8">
    <source>
        <dbReference type="ARBA" id="ARBA00022448"/>
    </source>
</evidence>
<dbReference type="InterPro" id="IPR008279">
    <property type="entry name" value="PEP-util_enz_mobile_dom"/>
</dbReference>
<evidence type="ECO:0000256" key="14">
    <source>
        <dbReference type="ARBA" id="ARBA00022777"/>
    </source>
</evidence>
<feature type="domain" description="PEP-utilising enzyme mobile" evidence="18">
    <location>
        <begin position="196"/>
        <end position="268"/>
    </location>
</feature>
<keyword evidence="8 17" id="KW-0813">Transport</keyword>
<dbReference type="EC" id="2.7.3.9" evidence="6 17"/>
<dbReference type="Pfam" id="PF05524">
    <property type="entry name" value="PEP-utilisers_N"/>
    <property type="match status" value="1"/>
</dbReference>
<accession>A0ABQ0QFX0</accession>
<evidence type="ECO:0000256" key="5">
    <source>
        <dbReference type="ARBA" id="ARBA00007837"/>
    </source>
</evidence>
<dbReference type="PRINTS" id="PR01736">
    <property type="entry name" value="PHPHTRNFRASE"/>
</dbReference>
<feature type="domain" description="Phosphotransferase system enzyme I N-terminal" evidence="20">
    <location>
        <begin position="30"/>
        <end position="147"/>
    </location>
</feature>
<dbReference type="EMBL" id="BAQB01000001">
    <property type="protein sequence ID" value="GBR43290.1"/>
    <property type="molecule type" value="Genomic_DNA"/>
</dbReference>
<evidence type="ECO:0000256" key="16">
    <source>
        <dbReference type="ARBA" id="ARBA00033235"/>
    </source>
</evidence>
<dbReference type="InterPro" id="IPR050499">
    <property type="entry name" value="PEP-utilizing_PTS_enzyme"/>
</dbReference>
<comment type="catalytic activity">
    <reaction evidence="1 17">
        <text>L-histidyl-[protein] + phosphoenolpyruvate = N(pros)-phospho-L-histidyl-[protein] + pyruvate</text>
        <dbReference type="Rhea" id="RHEA:23880"/>
        <dbReference type="Rhea" id="RHEA-COMP:9745"/>
        <dbReference type="Rhea" id="RHEA-COMP:9746"/>
        <dbReference type="ChEBI" id="CHEBI:15361"/>
        <dbReference type="ChEBI" id="CHEBI:29979"/>
        <dbReference type="ChEBI" id="CHEBI:58702"/>
        <dbReference type="ChEBI" id="CHEBI:64837"/>
        <dbReference type="EC" id="2.7.3.9"/>
    </reaction>
</comment>
<dbReference type="PIRSF" id="PIRSF000732">
    <property type="entry name" value="PTS_enzyme_I"/>
    <property type="match status" value="1"/>
</dbReference>
<organism evidence="21 22">
    <name type="scientific">Neokomagataea tanensis NBRC 106556</name>
    <dbReference type="NCBI Taxonomy" id="1223519"/>
    <lineage>
        <taxon>Bacteria</taxon>
        <taxon>Pseudomonadati</taxon>
        <taxon>Pseudomonadota</taxon>
        <taxon>Alphaproteobacteria</taxon>
        <taxon>Acetobacterales</taxon>
        <taxon>Acetobacteraceae</taxon>
        <taxon>Neokomagataea</taxon>
    </lineage>
</organism>
<comment type="subcellular location">
    <subcellularLocation>
        <location evidence="4 17">Cytoplasm</location>
    </subcellularLocation>
</comment>
<keyword evidence="15 17" id="KW-0460">Magnesium</keyword>
<dbReference type="SUPFAM" id="SSF51621">
    <property type="entry name" value="Phosphoenolpyruvate/pyruvate domain"/>
    <property type="match status" value="1"/>
</dbReference>
<keyword evidence="22" id="KW-1185">Reference proteome</keyword>
<evidence type="ECO:0000256" key="15">
    <source>
        <dbReference type="ARBA" id="ARBA00022842"/>
    </source>
</evidence>
<dbReference type="Gene3D" id="1.10.274.10">
    <property type="entry name" value="PtsI, HPr-binding domain"/>
    <property type="match status" value="1"/>
</dbReference>
<dbReference type="SUPFAM" id="SSF52009">
    <property type="entry name" value="Phosphohistidine domain"/>
    <property type="match status" value="1"/>
</dbReference>
<evidence type="ECO:0000256" key="17">
    <source>
        <dbReference type="PIRNR" id="PIRNR000732"/>
    </source>
</evidence>
<dbReference type="InterPro" id="IPR036618">
    <property type="entry name" value="PtsI_HPr-bd_sf"/>
</dbReference>